<name>A0A8J3XSY5_9ACTN</name>
<accession>A0A8J3XSY5</accession>
<dbReference type="EMBL" id="BOOR01000002">
    <property type="protein sequence ID" value="GII51620.1"/>
    <property type="molecule type" value="Genomic_DNA"/>
</dbReference>
<keyword evidence="3" id="KW-1185">Reference proteome</keyword>
<dbReference type="RefSeq" id="WP_203941959.1">
    <property type="nucleotide sequence ID" value="NZ_BOOR01000002.1"/>
</dbReference>
<evidence type="ECO:0000313" key="3">
    <source>
        <dbReference type="Proteomes" id="UP000605992"/>
    </source>
</evidence>
<feature type="compositionally biased region" description="Basic and acidic residues" evidence="1">
    <location>
        <begin position="19"/>
        <end position="28"/>
    </location>
</feature>
<proteinExistence type="predicted"/>
<feature type="region of interest" description="Disordered" evidence="1">
    <location>
        <begin position="1"/>
        <end position="60"/>
    </location>
</feature>
<evidence type="ECO:0000256" key="1">
    <source>
        <dbReference type="SAM" id="MobiDB-lite"/>
    </source>
</evidence>
<reference evidence="2" key="1">
    <citation type="submission" date="2021-01" db="EMBL/GenBank/DDBJ databases">
        <title>Whole genome shotgun sequence of Planotetraspora thailandica NBRC 104271.</title>
        <authorList>
            <person name="Komaki H."/>
            <person name="Tamura T."/>
        </authorList>
    </citation>
    <scope>NUCLEOTIDE SEQUENCE</scope>
    <source>
        <strain evidence="2">NBRC 104271</strain>
    </source>
</reference>
<evidence type="ECO:0000313" key="2">
    <source>
        <dbReference type="EMBL" id="GII51620.1"/>
    </source>
</evidence>
<organism evidence="2 3">
    <name type="scientific">Planotetraspora thailandica</name>
    <dbReference type="NCBI Taxonomy" id="487172"/>
    <lineage>
        <taxon>Bacteria</taxon>
        <taxon>Bacillati</taxon>
        <taxon>Actinomycetota</taxon>
        <taxon>Actinomycetes</taxon>
        <taxon>Streptosporangiales</taxon>
        <taxon>Streptosporangiaceae</taxon>
        <taxon>Planotetraspora</taxon>
    </lineage>
</organism>
<dbReference type="Proteomes" id="UP000605992">
    <property type="component" value="Unassembled WGS sequence"/>
</dbReference>
<protein>
    <submittedName>
        <fullName evidence="2">Uncharacterized protein</fullName>
    </submittedName>
</protein>
<dbReference type="AlphaFoldDB" id="A0A8J3XSY5"/>
<comment type="caution">
    <text evidence="2">The sequence shown here is derived from an EMBL/GenBank/DDBJ whole genome shotgun (WGS) entry which is preliminary data.</text>
</comment>
<gene>
    <name evidence="2" type="ORF">Pth03_00090</name>
</gene>
<sequence length="102" mass="10249">MTEIGSKAPAWLAVPSARAGEEPAERDGAASGERPVPGDAVPGARGAETQPPAEGGVEGALTPLARLAEAPVSDHVGLFEDVLTGLEAVLASVDEPVQDGER</sequence>